<accession>A0AAD9CV48</accession>
<feature type="region of interest" description="Disordered" evidence="5">
    <location>
        <begin position="1004"/>
        <end position="1107"/>
    </location>
</feature>
<feature type="compositionally biased region" description="Polar residues" evidence="5">
    <location>
        <begin position="1097"/>
        <end position="1107"/>
    </location>
</feature>
<gene>
    <name evidence="7" type="ORF">DB88DRAFT_495701</name>
</gene>
<dbReference type="Proteomes" id="UP001182556">
    <property type="component" value="Unassembled WGS sequence"/>
</dbReference>
<evidence type="ECO:0000256" key="3">
    <source>
        <dbReference type="ARBA" id="ARBA00023242"/>
    </source>
</evidence>
<evidence type="ECO:0000259" key="6">
    <source>
        <dbReference type="Pfam" id="PF04821"/>
    </source>
</evidence>
<keyword evidence="4" id="KW-0131">Cell cycle</keyword>
<dbReference type="GO" id="GO:0000076">
    <property type="term" value="P:DNA replication checkpoint signaling"/>
    <property type="evidence" value="ECO:0007669"/>
    <property type="project" value="TreeGrafter"/>
</dbReference>
<dbReference type="AlphaFoldDB" id="A0AAD9CV48"/>
<dbReference type="GO" id="GO:0006281">
    <property type="term" value="P:DNA repair"/>
    <property type="evidence" value="ECO:0007669"/>
    <property type="project" value="TreeGrafter"/>
</dbReference>
<protein>
    <submittedName>
        <fullName evidence="7">Timeless protein-domain-containing protein</fullName>
    </submittedName>
</protein>
<evidence type="ECO:0000313" key="8">
    <source>
        <dbReference type="Proteomes" id="UP001182556"/>
    </source>
</evidence>
<keyword evidence="8" id="KW-1185">Reference proteome</keyword>
<dbReference type="GO" id="GO:0043111">
    <property type="term" value="P:replication fork arrest"/>
    <property type="evidence" value="ECO:0007669"/>
    <property type="project" value="TreeGrafter"/>
</dbReference>
<evidence type="ECO:0000256" key="2">
    <source>
        <dbReference type="ARBA" id="ARBA00022880"/>
    </source>
</evidence>
<dbReference type="GO" id="GO:0031298">
    <property type="term" value="C:replication fork protection complex"/>
    <property type="evidence" value="ECO:0007669"/>
    <property type="project" value="TreeGrafter"/>
</dbReference>
<dbReference type="InterPro" id="IPR006906">
    <property type="entry name" value="Timeless_N"/>
</dbReference>
<feature type="compositionally biased region" description="Acidic residues" evidence="5">
    <location>
        <begin position="595"/>
        <end position="607"/>
    </location>
</feature>
<dbReference type="Pfam" id="PF04821">
    <property type="entry name" value="TIMELESS"/>
    <property type="match status" value="1"/>
</dbReference>
<evidence type="ECO:0000256" key="5">
    <source>
        <dbReference type="SAM" id="MobiDB-lite"/>
    </source>
</evidence>
<keyword evidence="2" id="KW-0236">DNA replication inhibitor</keyword>
<feature type="domain" description="Timeless N-terminal" evidence="6">
    <location>
        <begin position="61"/>
        <end position="325"/>
    </location>
</feature>
<dbReference type="EMBL" id="JAODAN010000008">
    <property type="protein sequence ID" value="KAK1922606.1"/>
    <property type="molecule type" value="Genomic_DNA"/>
</dbReference>
<evidence type="ECO:0000256" key="4">
    <source>
        <dbReference type="ARBA" id="ARBA00023306"/>
    </source>
</evidence>
<feature type="region of interest" description="Disordered" evidence="5">
    <location>
        <begin position="924"/>
        <end position="970"/>
    </location>
</feature>
<organism evidence="7 8">
    <name type="scientific">Papiliotrema laurentii</name>
    <name type="common">Cryptococcus laurentii</name>
    <dbReference type="NCBI Taxonomy" id="5418"/>
    <lineage>
        <taxon>Eukaryota</taxon>
        <taxon>Fungi</taxon>
        <taxon>Dikarya</taxon>
        <taxon>Basidiomycota</taxon>
        <taxon>Agaricomycotina</taxon>
        <taxon>Tremellomycetes</taxon>
        <taxon>Tremellales</taxon>
        <taxon>Rhynchogastremaceae</taxon>
        <taxon>Papiliotrema</taxon>
    </lineage>
</organism>
<name>A0AAD9CV48_PAPLA</name>
<sequence length="1107" mass="126047">MSLMDDEFGHHDLDMEHDLHHDPMDELDRFEIFMPAVQSLVNALGGYEEVPTPEGGFETIYRPGDSVVAVLKDLKKLWRKDDSDDERTVARCMARAGLMKELIALLVECTDRGEWGRKVALVACDLIAALTWPIDVMQELKEMEDEPDVVTDYVTLLRAQVEYKAMLLQTTGPLRCILALLLPSLAKPRKDEKDEKIISLGLHIVRNLLAIRDTVAEGTAVGEKEEFSNLQSSLIIQLGKLTYFQLILTLASCANKSEFNQYNVLVLDILHLTFQSVRPRDLIKDQEQAPKDELNRLLEAEKKQKALHARTAMSRHSRFGTTVAVRAGDQKVILHKQNAIRANPGRILDEVKRKRAGRMKKVDELSRVVPLVPEAMKVLQGLSKTFIQSCFNTFFESIIKDIRMERSKVRPADNIRCFFLSRFFLEYFLLLRGQCAAKNGNKVPAEEGLELGLVGELAELESVRWIVMRMRYSMEDKPPAWKELQASMECFTQILLLIESLASSDDEDDIEAASTLQEKLYYNGDILDSCLLVISQYKDQSVGYLDSVIHFAYVLLRMLERYSKSKSYMFIRKRKAAKRKRKAEDENGSAPLPEEYGEDEEAGILDGDDDTPSYAEHAFTFQAFEKRFASESVVHTLVSYLGRFQEFDDPEQIKRVVGLMHRQVVKTQAEGLYFKVSCLILFQKILDGQHALPRGEPTKDLLHLVNFILRKFFKRVQDDPFVIVQALGPKTRGHWKELSSYKSDEDSDDDGMAGQKARIQEKMARAPAELEFKKNKNLSWSEQMGTVIAMLLSAEHREWIEWIIEVLEVALAARQEIVLATDGQEDLLADESEDEDGRARNFAGPSKEAREKFEQFNLDADDNEERRNAMAKDAHFRLMLKLLPFERSDEDKALDQKWFIPASVLPGDLATSLGALRQYLLNPPTVDDPKSLLRKARPPRPPRRRKVTGSGSDSEEEDRPRVQRKKKAQEMQFFKSAAFIDDSDDDEDADRAFFEREKRLREEMRVMAEQNGHVMASTGTKKRKREKKGKGGEKGKAFRPGSADVEGDEDQAMRSDVSDEEASDARRKRASTGGVESESEIERLESEDEESGRKGFKSNSVIGSESE</sequence>
<feature type="compositionally biased region" description="Basic residues" evidence="5">
    <location>
        <begin position="932"/>
        <end position="947"/>
    </location>
</feature>
<dbReference type="PANTHER" id="PTHR22940">
    <property type="entry name" value="TIMEOUT/TIMELESS-2"/>
    <property type="match status" value="1"/>
</dbReference>
<dbReference type="GO" id="GO:0003677">
    <property type="term" value="F:DNA binding"/>
    <property type="evidence" value="ECO:0007669"/>
    <property type="project" value="TreeGrafter"/>
</dbReference>
<proteinExistence type="predicted"/>
<evidence type="ECO:0000256" key="1">
    <source>
        <dbReference type="ARBA" id="ARBA00004123"/>
    </source>
</evidence>
<dbReference type="InterPro" id="IPR044998">
    <property type="entry name" value="Timeless"/>
</dbReference>
<reference evidence="7" key="1">
    <citation type="submission" date="2023-02" db="EMBL/GenBank/DDBJ databases">
        <title>Identification and recombinant expression of a fungal hydrolase from Papiliotrema laurentii that hydrolyzes apple cutin and clears colloidal polyester polyurethane.</title>
        <authorList>
            <consortium name="DOE Joint Genome Institute"/>
            <person name="Roman V.A."/>
            <person name="Bojanowski C."/>
            <person name="Crable B.R."/>
            <person name="Wagner D.N."/>
            <person name="Hung C.S."/>
            <person name="Nadeau L.J."/>
            <person name="Schratz L."/>
            <person name="Haridas S."/>
            <person name="Pangilinan J."/>
            <person name="Lipzen A."/>
            <person name="Na H."/>
            <person name="Yan M."/>
            <person name="Ng V."/>
            <person name="Grigoriev I.V."/>
            <person name="Spatafora J.W."/>
            <person name="Barlow D."/>
            <person name="Biffinger J."/>
            <person name="Kelley-Loughnane N."/>
            <person name="Varaljay V.A."/>
            <person name="Crookes-Goodson W.J."/>
        </authorList>
    </citation>
    <scope>NUCLEOTIDE SEQUENCE</scope>
    <source>
        <strain evidence="7">5307AH</strain>
    </source>
</reference>
<keyword evidence="3" id="KW-0539">Nucleus</keyword>
<dbReference type="PANTHER" id="PTHR22940:SF4">
    <property type="entry name" value="PROTEIN TIMELESS HOMOLOG"/>
    <property type="match status" value="1"/>
</dbReference>
<comment type="subcellular location">
    <subcellularLocation>
        <location evidence="1">Nucleus</location>
    </subcellularLocation>
</comment>
<comment type="caution">
    <text evidence="7">The sequence shown here is derived from an EMBL/GenBank/DDBJ whole genome shotgun (WGS) entry which is preliminary data.</text>
</comment>
<feature type="region of interest" description="Disordered" evidence="5">
    <location>
        <begin position="581"/>
        <end position="607"/>
    </location>
</feature>
<evidence type="ECO:0000313" key="7">
    <source>
        <dbReference type="EMBL" id="KAK1922606.1"/>
    </source>
</evidence>